<name>A0A5B0SGB3_PUCGR</name>
<protein>
    <submittedName>
        <fullName evidence="1">Uncharacterized protein</fullName>
    </submittedName>
</protein>
<evidence type="ECO:0000313" key="1">
    <source>
        <dbReference type="EMBL" id="KAA1136509.1"/>
    </source>
</evidence>
<gene>
    <name evidence="1" type="ORF">PGTUg99_034330</name>
</gene>
<sequence>MTSQLQSKIPDCTPTVNTPLRFLKSQVSHSNGENSLNTRLSTRVFFFHNELCSPNPTPLIIIIIFTVASLHNRSLSSFQLGLFLQAAAAAAATMSPVQQAGKPGLVLMIYRAFLPAGCYQLLITLLAHRSTSTFPAGSTIS</sequence>
<comment type="caution">
    <text evidence="1">The sequence shown here is derived from an EMBL/GenBank/DDBJ whole genome shotgun (WGS) entry which is preliminary data.</text>
</comment>
<proteinExistence type="predicted"/>
<dbReference type="AlphaFoldDB" id="A0A5B0SGB3"/>
<evidence type="ECO:0000313" key="2">
    <source>
        <dbReference type="Proteomes" id="UP000325313"/>
    </source>
</evidence>
<dbReference type="EMBL" id="VDEP01000035">
    <property type="protein sequence ID" value="KAA1136509.1"/>
    <property type="molecule type" value="Genomic_DNA"/>
</dbReference>
<reference evidence="1 2" key="1">
    <citation type="submission" date="2019-05" db="EMBL/GenBank/DDBJ databases">
        <title>Emergence of the Ug99 lineage of the wheat stem rust pathogen through somatic hybridization.</title>
        <authorList>
            <person name="Li F."/>
            <person name="Upadhyaya N.M."/>
            <person name="Sperschneider J."/>
            <person name="Matny O."/>
            <person name="Nguyen-Phuc H."/>
            <person name="Mago R."/>
            <person name="Raley C."/>
            <person name="Miller M.E."/>
            <person name="Silverstein K.A.T."/>
            <person name="Henningsen E."/>
            <person name="Hirsch C.D."/>
            <person name="Visser B."/>
            <person name="Pretorius Z.A."/>
            <person name="Steffenson B.J."/>
            <person name="Schwessinger B."/>
            <person name="Dodds P.N."/>
            <person name="Figueroa M."/>
        </authorList>
    </citation>
    <scope>NUCLEOTIDE SEQUENCE [LARGE SCALE GENOMIC DNA]</scope>
    <source>
        <strain evidence="1 2">Ug99</strain>
    </source>
</reference>
<dbReference type="Proteomes" id="UP000325313">
    <property type="component" value="Unassembled WGS sequence"/>
</dbReference>
<organism evidence="1 2">
    <name type="scientific">Puccinia graminis f. sp. tritici</name>
    <dbReference type="NCBI Taxonomy" id="56615"/>
    <lineage>
        <taxon>Eukaryota</taxon>
        <taxon>Fungi</taxon>
        <taxon>Dikarya</taxon>
        <taxon>Basidiomycota</taxon>
        <taxon>Pucciniomycotina</taxon>
        <taxon>Pucciniomycetes</taxon>
        <taxon>Pucciniales</taxon>
        <taxon>Pucciniaceae</taxon>
        <taxon>Puccinia</taxon>
    </lineage>
</organism>
<accession>A0A5B0SGB3</accession>